<organism evidence="1 2">
    <name type="scientific">Purpureocillium lilacinum</name>
    <name type="common">Paecilomyces lilacinus</name>
    <dbReference type="NCBI Taxonomy" id="33203"/>
    <lineage>
        <taxon>Eukaryota</taxon>
        <taxon>Fungi</taxon>
        <taxon>Dikarya</taxon>
        <taxon>Ascomycota</taxon>
        <taxon>Pezizomycotina</taxon>
        <taxon>Sordariomycetes</taxon>
        <taxon>Hypocreomycetidae</taxon>
        <taxon>Hypocreales</taxon>
        <taxon>Ophiocordycipitaceae</taxon>
        <taxon>Purpureocillium</taxon>
    </lineage>
</organism>
<dbReference type="AlphaFoldDB" id="A0A2U3ECP5"/>
<accession>A0A2U3ECP5</accession>
<dbReference type="Gene3D" id="3.30.559.10">
    <property type="entry name" value="Chloramphenicol acetyltransferase-like domain"/>
    <property type="match status" value="1"/>
</dbReference>
<name>A0A2U3ECP5_PURLI</name>
<dbReference type="Proteomes" id="UP000245956">
    <property type="component" value="Unassembled WGS sequence"/>
</dbReference>
<dbReference type="InterPro" id="IPR023213">
    <property type="entry name" value="CAT-like_dom_sf"/>
</dbReference>
<comment type="caution">
    <text evidence="1">The sequence shown here is derived from an EMBL/GenBank/DDBJ whole genome shotgun (WGS) entry which is preliminary data.</text>
</comment>
<proteinExistence type="predicted"/>
<dbReference type="EMBL" id="LCWV01000006">
    <property type="protein sequence ID" value="PWI72223.1"/>
    <property type="molecule type" value="Genomic_DNA"/>
</dbReference>
<gene>
    <name evidence="1" type="ORF">PCL_10846</name>
</gene>
<sequence length="514" mass="56494">MASSHDNLFWRRTAPGVWQRGVDEVEAFYSTMALLYEGSGRMFFGITGFLSFAAEAPKDMTPAVAERQMDEALAKAWIKLRYDHPTLASQVTLDRETQQWVKTYREFGSEGDQNDWLEKTLVPISNGQTGLQWANSDPPAPLLPTLFVVRPPIATAEKSRIRRDLVFRSPHDVIDGIGTLIMLNNFINHVSKAYDQGSAFKPPVLDGSESANLSPTYRVAANILPALTEAQKAQMAAILAQKTELKEDTEVEVLSVPFRHGAVIPGCHKRAALTLSKGQTLRLLRACKVAGATPTHVFHTAAAMVTRDIQPTPNEAKRVRYVSYILRNERANCSEPYSTTKHPVAVYHSVSGQSIVVDMDLLPAGEQQDSHARKEDFLSIVSRMKAFYHGVRDDDDHGALAPSLWALGTPRLPPVAQSPPLPVPPPNPSPSVSISSMGRVDSIVARTSGSIRVYDAWVTGEELGNGLGLFLGTFDEELSLSAAYNDAWHTEEEVTDFLQRCTTTAFEGLDVSLP</sequence>
<dbReference type="PANTHER" id="PTHR42034:SF1">
    <property type="entry name" value="CONDENSATION DOMAIN-CONTAINING PROTEIN"/>
    <property type="match status" value="1"/>
</dbReference>
<dbReference type="PANTHER" id="PTHR42034">
    <property type="entry name" value="CHROMOSOME 7, WHOLE GENOME SHOTGUN SEQUENCE-RELATED"/>
    <property type="match status" value="1"/>
</dbReference>
<evidence type="ECO:0000313" key="1">
    <source>
        <dbReference type="EMBL" id="PWI72223.1"/>
    </source>
</evidence>
<reference evidence="1 2" key="1">
    <citation type="journal article" date="2016" name="Front. Microbiol.">
        <title>Genome and transcriptome sequences reveal the specific parasitism of the nematophagous Purpureocillium lilacinum 36-1.</title>
        <authorList>
            <person name="Xie J."/>
            <person name="Li S."/>
            <person name="Mo C."/>
            <person name="Xiao X."/>
            <person name="Peng D."/>
            <person name="Wang G."/>
            <person name="Xiao Y."/>
        </authorList>
    </citation>
    <scope>NUCLEOTIDE SEQUENCE [LARGE SCALE GENOMIC DNA]</scope>
    <source>
        <strain evidence="1 2">36-1</strain>
    </source>
</reference>
<dbReference type="Gene3D" id="3.30.559.30">
    <property type="entry name" value="Nonribosomal peptide synthetase, condensation domain"/>
    <property type="match status" value="1"/>
</dbReference>
<evidence type="ECO:0000313" key="2">
    <source>
        <dbReference type="Proteomes" id="UP000245956"/>
    </source>
</evidence>
<protein>
    <submittedName>
        <fullName evidence="1">Uncharacterized protein</fullName>
    </submittedName>
</protein>